<name>A0ABS2DM23_9BACI</name>
<dbReference type="Gene3D" id="2.60.40.4070">
    <property type="match status" value="5"/>
</dbReference>
<dbReference type="Pfam" id="PF22148">
    <property type="entry name" value="Fervidolysin_NPro-like"/>
    <property type="match status" value="1"/>
</dbReference>
<dbReference type="CDD" id="cd07484">
    <property type="entry name" value="Peptidases_S8_Thermitase_like"/>
    <property type="match status" value="1"/>
</dbReference>
<dbReference type="InterPro" id="IPR015500">
    <property type="entry name" value="Peptidase_S8_subtilisin-rel"/>
</dbReference>
<feature type="signal peptide" evidence="9">
    <location>
        <begin position="1"/>
        <end position="23"/>
    </location>
</feature>
<evidence type="ECO:0000256" key="7">
    <source>
        <dbReference type="PROSITE-ProRule" id="PRU01240"/>
    </source>
</evidence>
<dbReference type="PROSITE" id="PS00138">
    <property type="entry name" value="SUBTILASE_SER"/>
    <property type="match status" value="1"/>
</dbReference>
<gene>
    <name evidence="13" type="ORF">JR050_15685</name>
</gene>
<evidence type="ECO:0000256" key="3">
    <source>
        <dbReference type="ARBA" id="ARBA00022525"/>
    </source>
</evidence>
<evidence type="ECO:0000256" key="2">
    <source>
        <dbReference type="ARBA" id="ARBA00011073"/>
    </source>
</evidence>
<dbReference type="InterPro" id="IPR025965">
    <property type="entry name" value="FlgD/Vpr_Ig-like"/>
</dbReference>
<evidence type="ECO:0000256" key="9">
    <source>
        <dbReference type="SAM" id="SignalP"/>
    </source>
</evidence>
<evidence type="ECO:0000313" key="13">
    <source>
        <dbReference type="EMBL" id="MBM6619110.1"/>
    </source>
</evidence>
<dbReference type="SUPFAM" id="SSF52743">
    <property type="entry name" value="Subtilisin-like"/>
    <property type="match status" value="1"/>
</dbReference>
<comment type="similarity">
    <text evidence="2 7 8">Belongs to the peptidase S8 family.</text>
</comment>
<dbReference type="PRINTS" id="PR00723">
    <property type="entry name" value="SUBTILISIN"/>
</dbReference>
<keyword evidence="14" id="KW-1185">Reference proteome</keyword>
<feature type="domain" description="FlgD/Vpr Ig-like" evidence="11">
    <location>
        <begin position="534"/>
        <end position="588"/>
    </location>
</feature>
<dbReference type="PANTHER" id="PTHR43399:SF4">
    <property type="entry name" value="CELL WALL-ASSOCIATED PROTEASE"/>
    <property type="match status" value="1"/>
</dbReference>
<sequence>MKLTKYIITILLFTLLFSTKAYADELNVKPKVSESEVLEMFSEDSDYVEQQMIIKFKENTSNGTKQSFFQKNNLKEISSLPKMNFVIVSVKGKQDLSQLAETFIEKNIVEFVEPNYQVEQAYTPKDSKYSNQWYLKKIGAPKAWDTTRGTSNIIVAVVDSGVETTHPDLKGKITKPYNAVYPGYGFQPEEHGTHVAGIIAATMNSSGIAGIAPNVKIMPVNVFDGPYANMYDVARGIIYASDNGASVINLSLGSYSYSYILDYAVSYASSKGVVVIAAAGNDNTTYPVYPASLNKVISISATDQNDKITDFSNYGYTIDLSAPGKDIYSTVTKSSYKNMNGTSMAAPVVTGTTALMLSKNPYLTPSQVEGILRKSVKDLGSSGWDYYYGYGRIDVSKAIANTPSPITNISKSTSTFNMTGANSVGISFSTYGTSNVSVYVQDSKGKVVKGLVTKKTTGGKISTSWNGKLNSSDYPKNGIYKMVAKISNSKKTTYKTTDIKVVDKVTPTIKHSSTTLNYSPVVNKSVTLPFELNKSGKVTAIVYDKYGKVVKTIAKDKYYSPGKKSLTWDGKNSKGSRVADGQYRVKFSVVDSYKKKGKTTQITINIDTKAPQGSIVLASGSTYKMTGTNVTSAKADIKETTITTSYIMNDKGAKVRTLSSNKTYKKGIYTLSWDGKNDKKQLVAEGKYQFVIEFRDYAGNKVIKKSSLITLQDWRTPTIQTGAEFILNNKGSVTIPYTLSKSGKVSIDILNGATVIRTISKNVPVSSGARSFTWDGKDKDGNVIPDGQYSFKISTIDKYNQQKVFTGKINVYRTIVTIEYPSMVQYYPFADVVTEVYYKLSHAAKVTVEIYDANNTKVRTIQTNKDTPAGISYFEWDGYYDSGYSSWYYDSPFKYVIKATNAGGNATTVSGEMLEEKFPSWIQSKNYQFLEDDGYGWYYKGFDADITVAQPAKLTIYLFESYYDNYPIEYKEYSLQTGSNKINYLKPTNYINGYQDYVLVYEDHLGNLYLDSLSDLYGSSYSAESFSTQKFDVTKLEDIKEQQ</sequence>
<feature type="chain" id="PRO_5045834716" evidence="9">
    <location>
        <begin position="24"/>
        <end position="1043"/>
    </location>
</feature>
<dbReference type="Pfam" id="PF00082">
    <property type="entry name" value="Peptidase_S8"/>
    <property type="match status" value="1"/>
</dbReference>
<dbReference type="InterPro" id="IPR036852">
    <property type="entry name" value="Peptidase_S8/S53_dom_sf"/>
</dbReference>
<dbReference type="InterPro" id="IPR054399">
    <property type="entry name" value="Fervidolysin-like_N_prodom"/>
</dbReference>
<keyword evidence="3" id="KW-0964">Secreted</keyword>
<keyword evidence="4 7" id="KW-0645">Protease</keyword>
<evidence type="ECO:0000313" key="14">
    <source>
        <dbReference type="Proteomes" id="UP001518925"/>
    </source>
</evidence>
<dbReference type="PROSITE" id="PS51892">
    <property type="entry name" value="SUBTILASE"/>
    <property type="match status" value="1"/>
</dbReference>
<dbReference type="PROSITE" id="PS00137">
    <property type="entry name" value="SUBTILASE_HIS"/>
    <property type="match status" value="1"/>
</dbReference>
<dbReference type="InterPro" id="IPR023828">
    <property type="entry name" value="Peptidase_S8_Ser-AS"/>
</dbReference>
<evidence type="ECO:0000256" key="5">
    <source>
        <dbReference type="ARBA" id="ARBA00022801"/>
    </source>
</evidence>
<dbReference type="InterPro" id="IPR000209">
    <property type="entry name" value="Peptidase_S8/S53_dom"/>
</dbReference>
<accession>A0ABS2DM23</accession>
<dbReference type="RefSeq" id="WP_204204466.1">
    <property type="nucleotide sequence ID" value="NZ_JAFELM010000039.1"/>
</dbReference>
<proteinExistence type="inferred from homology"/>
<dbReference type="InterPro" id="IPR051048">
    <property type="entry name" value="Peptidase_S8/S53_subtilisin"/>
</dbReference>
<comment type="caution">
    <text evidence="13">The sequence shown here is derived from an EMBL/GenBank/DDBJ whole genome shotgun (WGS) entry which is preliminary data.</text>
</comment>
<feature type="domain" description="Peptidase S8/S53" evidence="10">
    <location>
        <begin position="151"/>
        <end position="391"/>
    </location>
</feature>
<reference evidence="13 14" key="1">
    <citation type="submission" date="2021-02" db="EMBL/GenBank/DDBJ databases">
        <title>Bacillus sp. RD4P76, an endophyte from a halophyte.</title>
        <authorList>
            <person name="Sun J.-Q."/>
        </authorList>
    </citation>
    <scope>NUCLEOTIDE SEQUENCE [LARGE SCALE GENOMIC DNA]</scope>
    <source>
        <strain evidence="13 14">RD4P76</strain>
    </source>
</reference>
<feature type="active site" description="Charge relay system" evidence="7">
    <location>
        <position position="159"/>
    </location>
</feature>
<dbReference type="Pfam" id="PF13860">
    <property type="entry name" value="FlgD_ig"/>
    <property type="match status" value="3"/>
</dbReference>
<feature type="domain" description="FlgD/Vpr Ig-like" evidence="11">
    <location>
        <begin position="835"/>
        <end position="884"/>
    </location>
</feature>
<evidence type="ECO:0000256" key="4">
    <source>
        <dbReference type="ARBA" id="ARBA00022670"/>
    </source>
</evidence>
<feature type="active site" description="Charge relay system" evidence="7">
    <location>
        <position position="343"/>
    </location>
</feature>
<evidence type="ECO:0000259" key="10">
    <source>
        <dbReference type="Pfam" id="PF00082"/>
    </source>
</evidence>
<feature type="active site" description="Charge relay system" evidence="7">
    <location>
        <position position="191"/>
    </location>
</feature>
<dbReference type="Gene3D" id="3.40.50.200">
    <property type="entry name" value="Peptidase S8/S53 domain"/>
    <property type="match status" value="1"/>
</dbReference>
<dbReference type="EMBL" id="JAFELM010000039">
    <property type="protein sequence ID" value="MBM6619110.1"/>
    <property type="molecule type" value="Genomic_DNA"/>
</dbReference>
<feature type="domain" description="Fervidolysin-like N-terminal prodomain" evidence="12">
    <location>
        <begin position="43"/>
        <end position="115"/>
    </location>
</feature>
<keyword evidence="5 7" id="KW-0378">Hydrolase</keyword>
<protein>
    <submittedName>
        <fullName evidence="13">S8 family serine peptidase</fullName>
    </submittedName>
</protein>
<keyword evidence="6 7" id="KW-0720">Serine protease</keyword>
<dbReference type="InterPro" id="IPR022398">
    <property type="entry name" value="Peptidase_S8_His-AS"/>
</dbReference>
<evidence type="ECO:0000259" key="12">
    <source>
        <dbReference type="Pfam" id="PF22148"/>
    </source>
</evidence>
<evidence type="ECO:0000259" key="11">
    <source>
        <dbReference type="Pfam" id="PF13860"/>
    </source>
</evidence>
<evidence type="ECO:0000256" key="6">
    <source>
        <dbReference type="ARBA" id="ARBA00022825"/>
    </source>
</evidence>
<organism evidence="13 14">
    <name type="scientific">Bacillus suaedaesalsae</name>
    <dbReference type="NCBI Taxonomy" id="2810349"/>
    <lineage>
        <taxon>Bacteria</taxon>
        <taxon>Bacillati</taxon>
        <taxon>Bacillota</taxon>
        <taxon>Bacilli</taxon>
        <taxon>Bacillales</taxon>
        <taxon>Bacillaceae</taxon>
        <taxon>Bacillus</taxon>
    </lineage>
</organism>
<feature type="domain" description="FlgD/Vpr Ig-like" evidence="11">
    <location>
        <begin position="739"/>
        <end position="795"/>
    </location>
</feature>
<evidence type="ECO:0000256" key="1">
    <source>
        <dbReference type="ARBA" id="ARBA00004613"/>
    </source>
</evidence>
<dbReference type="InterPro" id="IPR023827">
    <property type="entry name" value="Peptidase_S8_Asp-AS"/>
</dbReference>
<keyword evidence="9" id="KW-0732">Signal</keyword>
<dbReference type="InterPro" id="IPR034084">
    <property type="entry name" value="Thermitase-like_dom"/>
</dbReference>
<dbReference type="Proteomes" id="UP001518925">
    <property type="component" value="Unassembled WGS sequence"/>
</dbReference>
<evidence type="ECO:0000256" key="8">
    <source>
        <dbReference type="RuleBase" id="RU003355"/>
    </source>
</evidence>
<dbReference type="PANTHER" id="PTHR43399">
    <property type="entry name" value="SUBTILISIN-RELATED"/>
    <property type="match status" value="1"/>
</dbReference>
<dbReference type="PROSITE" id="PS00136">
    <property type="entry name" value="SUBTILASE_ASP"/>
    <property type="match status" value="1"/>
</dbReference>
<comment type="subcellular location">
    <subcellularLocation>
        <location evidence="1">Secreted</location>
    </subcellularLocation>
</comment>